<gene>
    <name evidence="2" type="ORF">JTE90_003538</name>
</gene>
<evidence type="ECO:0000256" key="1">
    <source>
        <dbReference type="SAM" id="MobiDB-lite"/>
    </source>
</evidence>
<evidence type="ECO:0000313" key="2">
    <source>
        <dbReference type="EMBL" id="KAG8185980.1"/>
    </source>
</evidence>
<dbReference type="Proteomes" id="UP000827092">
    <property type="component" value="Unassembled WGS sequence"/>
</dbReference>
<reference evidence="2 3" key="1">
    <citation type="journal article" date="2022" name="Nat. Ecol. Evol.">
        <title>A masculinizing supergene underlies an exaggerated male reproductive morph in a spider.</title>
        <authorList>
            <person name="Hendrickx F."/>
            <person name="De Corte Z."/>
            <person name="Sonet G."/>
            <person name="Van Belleghem S.M."/>
            <person name="Kostlbacher S."/>
            <person name="Vangestel C."/>
        </authorList>
    </citation>
    <scope>NUCLEOTIDE SEQUENCE [LARGE SCALE GENOMIC DNA]</scope>
    <source>
        <strain evidence="2">W744_W776</strain>
    </source>
</reference>
<keyword evidence="3" id="KW-1185">Reference proteome</keyword>
<comment type="caution">
    <text evidence="2">The sequence shown here is derived from an EMBL/GenBank/DDBJ whole genome shotgun (WGS) entry which is preliminary data.</text>
</comment>
<feature type="region of interest" description="Disordered" evidence="1">
    <location>
        <begin position="101"/>
        <end position="124"/>
    </location>
</feature>
<organism evidence="2 3">
    <name type="scientific">Oedothorax gibbosus</name>
    <dbReference type="NCBI Taxonomy" id="931172"/>
    <lineage>
        <taxon>Eukaryota</taxon>
        <taxon>Metazoa</taxon>
        <taxon>Ecdysozoa</taxon>
        <taxon>Arthropoda</taxon>
        <taxon>Chelicerata</taxon>
        <taxon>Arachnida</taxon>
        <taxon>Araneae</taxon>
        <taxon>Araneomorphae</taxon>
        <taxon>Entelegynae</taxon>
        <taxon>Araneoidea</taxon>
        <taxon>Linyphiidae</taxon>
        <taxon>Erigoninae</taxon>
        <taxon>Oedothorax</taxon>
    </lineage>
</organism>
<protein>
    <submittedName>
        <fullName evidence="2">Uncharacterized protein</fullName>
    </submittedName>
</protein>
<name>A0AAV6UP84_9ARAC</name>
<dbReference type="AlphaFoldDB" id="A0AAV6UP84"/>
<dbReference type="EMBL" id="JAFNEN010000318">
    <property type="protein sequence ID" value="KAG8185980.1"/>
    <property type="molecule type" value="Genomic_DNA"/>
</dbReference>
<accession>A0AAV6UP84</accession>
<sequence length="159" mass="17688">MMIQKLSPGSKFPDMLLAMFSHDYVETLAPIPDSCICPNISFLTEISILRSEILENRSVPTHLRITEANAHSIPPAVLLKQLHQPVRLRVPQRQFQEQFQDSAGLSAVPEATEGPGGTGAKPDRDHLAELRKVHLHRMMAERNGGHETRGQVHHGHADT</sequence>
<evidence type="ECO:0000313" key="3">
    <source>
        <dbReference type="Proteomes" id="UP000827092"/>
    </source>
</evidence>
<proteinExistence type="predicted"/>